<comment type="caution">
    <text evidence="1">The sequence shown here is derived from an EMBL/GenBank/DDBJ whole genome shotgun (WGS) entry which is preliminary data.</text>
</comment>
<proteinExistence type="predicted"/>
<evidence type="ECO:0000313" key="2">
    <source>
        <dbReference type="Proteomes" id="UP001529510"/>
    </source>
</evidence>
<dbReference type="AlphaFoldDB" id="A0ABD0QWU2"/>
<name>A0ABD0QWU2_CIRMR</name>
<accession>A0ABD0QWU2</accession>
<reference evidence="1 2" key="1">
    <citation type="submission" date="2024-05" db="EMBL/GenBank/DDBJ databases">
        <title>Genome sequencing and assembly of Indian major carp, Cirrhinus mrigala (Hamilton, 1822).</title>
        <authorList>
            <person name="Mohindra V."/>
            <person name="Chowdhury L.M."/>
            <person name="Lal K."/>
            <person name="Jena J.K."/>
        </authorList>
    </citation>
    <scope>NUCLEOTIDE SEQUENCE [LARGE SCALE GENOMIC DNA]</scope>
    <source>
        <strain evidence="1">CM1030</strain>
        <tissue evidence="1">Blood</tissue>
    </source>
</reference>
<dbReference type="Proteomes" id="UP001529510">
    <property type="component" value="Unassembled WGS sequence"/>
</dbReference>
<feature type="non-terminal residue" evidence="1">
    <location>
        <position position="1"/>
    </location>
</feature>
<evidence type="ECO:0000313" key="1">
    <source>
        <dbReference type="EMBL" id="KAL0190203.1"/>
    </source>
</evidence>
<sequence>KGTHYPETDAFRCNATAFKTNMTGFLLKSEERKSELETSVNLYRFCEEVRQ</sequence>
<gene>
    <name evidence="1" type="ORF">M9458_012901</name>
</gene>
<dbReference type="EMBL" id="JAMKFB020000006">
    <property type="protein sequence ID" value="KAL0190203.1"/>
    <property type="molecule type" value="Genomic_DNA"/>
</dbReference>
<keyword evidence="2" id="KW-1185">Reference proteome</keyword>
<protein>
    <submittedName>
        <fullName evidence="1">Uncharacterized protein</fullName>
    </submittedName>
</protein>
<organism evidence="1 2">
    <name type="scientific">Cirrhinus mrigala</name>
    <name type="common">Mrigala</name>
    <dbReference type="NCBI Taxonomy" id="683832"/>
    <lineage>
        <taxon>Eukaryota</taxon>
        <taxon>Metazoa</taxon>
        <taxon>Chordata</taxon>
        <taxon>Craniata</taxon>
        <taxon>Vertebrata</taxon>
        <taxon>Euteleostomi</taxon>
        <taxon>Actinopterygii</taxon>
        <taxon>Neopterygii</taxon>
        <taxon>Teleostei</taxon>
        <taxon>Ostariophysi</taxon>
        <taxon>Cypriniformes</taxon>
        <taxon>Cyprinidae</taxon>
        <taxon>Labeoninae</taxon>
        <taxon>Labeonini</taxon>
        <taxon>Cirrhinus</taxon>
    </lineage>
</organism>